<evidence type="ECO:0000256" key="1">
    <source>
        <dbReference type="ARBA" id="ARBA00009479"/>
    </source>
</evidence>
<dbReference type="Pfam" id="PF01132">
    <property type="entry name" value="EFP"/>
    <property type="match status" value="1"/>
</dbReference>
<feature type="domain" description="Translation elongation factor P/YeiP central" evidence="4">
    <location>
        <begin position="69"/>
        <end position="124"/>
    </location>
</feature>
<dbReference type="InterPro" id="IPR013852">
    <property type="entry name" value="Transl_elong_P/YeiP_CS"/>
</dbReference>
<dbReference type="STRING" id="305900.GV64_20050"/>
<dbReference type="SMART" id="SM01185">
    <property type="entry name" value="EFP"/>
    <property type="match status" value="1"/>
</dbReference>
<name>A0A081KEY7_9GAMM</name>
<evidence type="ECO:0000256" key="2">
    <source>
        <dbReference type="HAMAP-Rule" id="MF_00646"/>
    </source>
</evidence>
<dbReference type="InterPro" id="IPR008991">
    <property type="entry name" value="Translation_prot_SH3-like_sf"/>
</dbReference>
<dbReference type="Gene3D" id="2.30.30.30">
    <property type="match status" value="1"/>
</dbReference>
<dbReference type="Gene3D" id="2.40.50.140">
    <property type="entry name" value="Nucleic acid-binding proteins"/>
    <property type="match status" value="2"/>
</dbReference>
<dbReference type="EMBL" id="JOJP01000001">
    <property type="protein sequence ID" value="KEI72713.1"/>
    <property type="molecule type" value="Genomic_DNA"/>
</dbReference>
<dbReference type="InterPro" id="IPR011897">
    <property type="entry name" value="Transl_elong_p-like_YeiP"/>
</dbReference>
<proteinExistence type="inferred from homology"/>
<dbReference type="InterPro" id="IPR014722">
    <property type="entry name" value="Rib_uL2_dom2"/>
</dbReference>
<evidence type="ECO:0000259" key="4">
    <source>
        <dbReference type="SMART" id="SM01185"/>
    </source>
</evidence>
<reference evidence="5 6" key="1">
    <citation type="submission" date="2014-06" db="EMBL/GenBank/DDBJ databases">
        <title>Whole Genome Sequences of Three Symbiotic Endozoicomonas Bacteria.</title>
        <authorList>
            <person name="Neave M.J."/>
            <person name="Apprill A."/>
            <person name="Voolstra C.R."/>
        </authorList>
    </citation>
    <scope>NUCLEOTIDE SEQUENCE [LARGE SCALE GENOMIC DNA]</scope>
    <source>
        <strain evidence="5 6">DSM 22380</strain>
    </source>
</reference>
<dbReference type="RefSeq" id="WP_020581380.1">
    <property type="nucleotide sequence ID" value="NZ_JOJP01000001.1"/>
</dbReference>
<dbReference type="SMART" id="SM00841">
    <property type="entry name" value="Elong-fact-P_C"/>
    <property type="match status" value="1"/>
</dbReference>
<dbReference type="GO" id="GO:0005829">
    <property type="term" value="C:cytosol"/>
    <property type="evidence" value="ECO:0007669"/>
    <property type="project" value="UniProtKB-ARBA"/>
</dbReference>
<dbReference type="SUPFAM" id="SSF50249">
    <property type="entry name" value="Nucleic acid-binding proteins"/>
    <property type="match status" value="2"/>
</dbReference>
<dbReference type="InterPro" id="IPR015365">
    <property type="entry name" value="Elong-fact-P_C"/>
</dbReference>
<dbReference type="GO" id="GO:0043043">
    <property type="term" value="P:peptide biosynthetic process"/>
    <property type="evidence" value="ECO:0007669"/>
    <property type="project" value="InterPro"/>
</dbReference>
<evidence type="ECO:0000313" key="5">
    <source>
        <dbReference type="EMBL" id="KEI72713.1"/>
    </source>
</evidence>
<accession>A0A081KEY7</accession>
<evidence type="ECO:0000259" key="3">
    <source>
        <dbReference type="SMART" id="SM00841"/>
    </source>
</evidence>
<evidence type="ECO:0000313" key="6">
    <source>
        <dbReference type="Proteomes" id="UP000027997"/>
    </source>
</evidence>
<keyword evidence="5" id="KW-0648">Protein biosynthesis</keyword>
<dbReference type="Proteomes" id="UP000027997">
    <property type="component" value="Unassembled WGS sequence"/>
</dbReference>
<gene>
    <name evidence="5" type="ORF">GV64_20050</name>
</gene>
<keyword evidence="6" id="KW-1185">Reference proteome</keyword>
<comment type="similarity">
    <text evidence="1 2">Belongs to the elongation factor P family.</text>
</comment>
<dbReference type="InterPro" id="IPR013185">
    <property type="entry name" value="Transl_elong_KOW-like"/>
</dbReference>
<dbReference type="PIRSF" id="PIRSF005901">
    <property type="entry name" value="EF-P"/>
    <property type="match status" value="1"/>
</dbReference>
<dbReference type="Pfam" id="PF09285">
    <property type="entry name" value="Elong-fact-P_C"/>
    <property type="match status" value="1"/>
</dbReference>
<dbReference type="GO" id="GO:0003746">
    <property type="term" value="F:translation elongation factor activity"/>
    <property type="evidence" value="ECO:0007669"/>
    <property type="project" value="UniProtKB-UniRule"/>
</dbReference>
<dbReference type="eggNOG" id="COG0231">
    <property type="taxonomic scope" value="Bacteria"/>
</dbReference>
<protein>
    <recommendedName>
        <fullName evidence="2">Elongation factor P-like protein</fullName>
    </recommendedName>
</protein>
<dbReference type="HAMAP" id="MF_00646">
    <property type="entry name" value="EFP"/>
    <property type="match status" value="1"/>
</dbReference>
<dbReference type="FunFam" id="2.40.50.140:FF:000004">
    <property type="entry name" value="Elongation factor P"/>
    <property type="match status" value="1"/>
</dbReference>
<sequence length="188" mass="20753">MPYARELKKGQIVEIEGQYYQVRQVEAKSPSARGAQTLYKIRFNSVPGGQKLEQTLTGDILLANVDMQRRAVTLLYREGDECTFMDTEDYTQYLVNVSTIEEQLLYIADNMEGLTALLVDGQLLAIDLPSSVALEIVDTTPGIKGASAAARTKPARLSTGLEVQVPEYLSNGEIIKINTETGKFMSRA</sequence>
<feature type="domain" description="Elongation factor P C-terminal" evidence="3">
    <location>
        <begin position="132"/>
        <end position="187"/>
    </location>
</feature>
<dbReference type="NCBIfam" id="NF003392">
    <property type="entry name" value="PRK04542.1"/>
    <property type="match status" value="1"/>
</dbReference>
<dbReference type="SUPFAM" id="SSF50104">
    <property type="entry name" value="Translation proteins SH3-like domain"/>
    <property type="match status" value="1"/>
</dbReference>
<dbReference type="Pfam" id="PF08207">
    <property type="entry name" value="EFP_N"/>
    <property type="match status" value="1"/>
</dbReference>
<keyword evidence="5" id="KW-0251">Elongation factor</keyword>
<dbReference type="AlphaFoldDB" id="A0A081KEY7"/>
<dbReference type="CDD" id="cd05794">
    <property type="entry name" value="S1_EF-P_repeat_2"/>
    <property type="match status" value="1"/>
</dbReference>
<dbReference type="InterPro" id="IPR012340">
    <property type="entry name" value="NA-bd_OB-fold"/>
</dbReference>
<comment type="caution">
    <text evidence="5">The sequence shown here is derived from an EMBL/GenBank/DDBJ whole genome shotgun (WGS) entry which is preliminary data.</text>
</comment>
<organism evidence="5 6">
    <name type="scientific">Endozoicomonas elysicola</name>
    <dbReference type="NCBI Taxonomy" id="305900"/>
    <lineage>
        <taxon>Bacteria</taxon>
        <taxon>Pseudomonadati</taxon>
        <taxon>Pseudomonadota</taxon>
        <taxon>Gammaproteobacteria</taxon>
        <taxon>Oceanospirillales</taxon>
        <taxon>Endozoicomonadaceae</taxon>
        <taxon>Endozoicomonas</taxon>
    </lineage>
</organism>
<dbReference type="PANTHER" id="PTHR30053">
    <property type="entry name" value="ELONGATION FACTOR P"/>
    <property type="match status" value="1"/>
</dbReference>
<dbReference type="PROSITE" id="PS01275">
    <property type="entry name" value="EFP"/>
    <property type="match status" value="1"/>
</dbReference>
<dbReference type="InterPro" id="IPR001059">
    <property type="entry name" value="Transl_elong_P/YeiP_cen"/>
</dbReference>
<dbReference type="PANTHER" id="PTHR30053:SF14">
    <property type="entry name" value="TRANSLATION ELONGATION FACTOR KOW-LIKE DOMAIN-CONTAINING PROTEIN"/>
    <property type="match status" value="1"/>
</dbReference>
<dbReference type="InterPro" id="IPR020599">
    <property type="entry name" value="Transl_elong_fac_P/YeiP"/>
</dbReference>